<organism evidence="5 6">
    <name type="scientific">Microbacterium mangrovi</name>
    <dbReference type="NCBI Taxonomy" id="1348253"/>
    <lineage>
        <taxon>Bacteria</taxon>
        <taxon>Bacillati</taxon>
        <taxon>Actinomycetota</taxon>
        <taxon>Actinomycetes</taxon>
        <taxon>Micrococcales</taxon>
        <taxon>Microbacteriaceae</taxon>
        <taxon>Microbacterium</taxon>
    </lineage>
</organism>
<name>A0A0B2A484_9MICO</name>
<dbReference type="SUPFAM" id="SSF47413">
    <property type="entry name" value="lambda repressor-like DNA-binding domains"/>
    <property type="match status" value="1"/>
</dbReference>
<dbReference type="InterPro" id="IPR010982">
    <property type="entry name" value="Lambda_DNA-bd_dom_sf"/>
</dbReference>
<evidence type="ECO:0000256" key="2">
    <source>
        <dbReference type="ARBA" id="ARBA00023125"/>
    </source>
</evidence>
<dbReference type="CDD" id="cd01392">
    <property type="entry name" value="HTH_LacI"/>
    <property type="match status" value="1"/>
</dbReference>
<evidence type="ECO:0000256" key="1">
    <source>
        <dbReference type="ARBA" id="ARBA00023015"/>
    </source>
</evidence>
<dbReference type="Pfam" id="PF00356">
    <property type="entry name" value="LacI"/>
    <property type="match status" value="1"/>
</dbReference>
<evidence type="ECO:0000313" key="6">
    <source>
        <dbReference type="Proteomes" id="UP000031030"/>
    </source>
</evidence>
<proteinExistence type="predicted"/>
<dbReference type="InterPro" id="IPR046335">
    <property type="entry name" value="LacI/GalR-like_sensor"/>
</dbReference>
<dbReference type="RefSeq" id="WP_039398885.1">
    <property type="nucleotide sequence ID" value="NZ_JTDK01000008.1"/>
</dbReference>
<keyword evidence="2" id="KW-0238">DNA-binding</keyword>
<sequence length="337" mass="36080">MTSTPSRREPSINDVAREAGVSAQTVSRVATGKDVVRAETRERVVEAMQRLGYRPNGAARALKSGRFRNIGVIMFSLSTYGNMRTLEAIASEATTAGYSLTLIPLDAATQSSVSGAFARLSEQAVDGIIILIEAHRLNESDVELPTGMPVVVLDSSAHYDLPVVDTDQAQGARLATEHLLGLGHETVWHVTGPHESFSAQRRRESWRRTLIEHGAAVPEPITGDWSAESGHAAGERLAATPGVTAVFAANDQMALGVLRALHQAGRSVPHDISVVGFDDMPEAASFWPALTTVRQHFDQVGVAAWRSLLASIEGERPGAVGLIPTELVVRESSGRAR</sequence>
<dbReference type="PROSITE" id="PS50932">
    <property type="entry name" value="HTH_LACI_2"/>
    <property type="match status" value="1"/>
</dbReference>
<evidence type="ECO:0000259" key="4">
    <source>
        <dbReference type="PROSITE" id="PS50932"/>
    </source>
</evidence>
<dbReference type="PANTHER" id="PTHR30146:SF153">
    <property type="entry name" value="LACTOSE OPERON REPRESSOR"/>
    <property type="match status" value="1"/>
</dbReference>
<dbReference type="OrthoDB" id="9785139at2"/>
<reference evidence="5 6" key="1">
    <citation type="submission" date="2014-11" db="EMBL/GenBank/DDBJ databases">
        <title>Genome sequence of Microbacterium mangrovi MUSC 115(T).</title>
        <authorList>
            <person name="Lee L.-H."/>
        </authorList>
    </citation>
    <scope>NUCLEOTIDE SEQUENCE [LARGE SCALE GENOMIC DNA]</scope>
    <source>
        <strain evidence="5 6">MUSC 115</strain>
    </source>
</reference>
<feature type="domain" description="HTH lacI-type" evidence="4">
    <location>
        <begin position="10"/>
        <end position="64"/>
    </location>
</feature>
<dbReference type="EMBL" id="JTDK01000008">
    <property type="protein sequence ID" value="KHK97845.1"/>
    <property type="molecule type" value="Genomic_DNA"/>
</dbReference>
<keyword evidence="1" id="KW-0805">Transcription regulation</keyword>
<dbReference type="GO" id="GO:0000976">
    <property type="term" value="F:transcription cis-regulatory region binding"/>
    <property type="evidence" value="ECO:0007669"/>
    <property type="project" value="TreeGrafter"/>
</dbReference>
<dbReference type="Gene3D" id="1.10.260.40">
    <property type="entry name" value="lambda repressor-like DNA-binding domains"/>
    <property type="match status" value="1"/>
</dbReference>
<accession>A0A0B2A484</accession>
<dbReference type="InterPro" id="IPR028082">
    <property type="entry name" value="Peripla_BP_I"/>
</dbReference>
<dbReference type="Pfam" id="PF13377">
    <property type="entry name" value="Peripla_BP_3"/>
    <property type="match status" value="1"/>
</dbReference>
<dbReference type="GO" id="GO:0003700">
    <property type="term" value="F:DNA-binding transcription factor activity"/>
    <property type="evidence" value="ECO:0007669"/>
    <property type="project" value="TreeGrafter"/>
</dbReference>
<evidence type="ECO:0000256" key="3">
    <source>
        <dbReference type="ARBA" id="ARBA00023163"/>
    </source>
</evidence>
<evidence type="ECO:0000313" key="5">
    <source>
        <dbReference type="EMBL" id="KHK97845.1"/>
    </source>
</evidence>
<comment type="caution">
    <text evidence="5">The sequence shown here is derived from an EMBL/GenBank/DDBJ whole genome shotgun (WGS) entry which is preliminary data.</text>
</comment>
<keyword evidence="6" id="KW-1185">Reference proteome</keyword>
<dbReference type="SMART" id="SM00354">
    <property type="entry name" value="HTH_LACI"/>
    <property type="match status" value="1"/>
</dbReference>
<keyword evidence="3" id="KW-0804">Transcription</keyword>
<dbReference type="STRING" id="1348253.LK09_10275"/>
<gene>
    <name evidence="5" type="ORF">LK09_10275</name>
</gene>
<dbReference type="InterPro" id="IPR000843">
    <property type="entry name" value="HTH_LacI"/>
</dbReference>
<dbReference type="Proteomes" id="UP000031030">
    <property type="component" value="Unassembled WGS sequence"/>
</dbReference>
<dbReference type="PANTHER" id="PTHR30146">
    <property type="entry name" value="LACI-RELATED TRANSCRIPTIONAL REPRESSOR"/>
    <property type="match status" value="1"/>
</dbReference>
<dbReference type="AlphaFoldDB" id="A0A0B2A484"/>
<dbReference type="CDD" id="cd01574">
    <property type="entry name" value="PBP1_LacI"/>
    <property type="match status" value="1"/>
</dbReference>
<dbReference type="SUPFAM" id="SSF53822">
    <property type="entry name" value="Periplasmic binding protein-like I"/>
    <property type="match status" value="1"/>
</dbReference>
<protein>
    <submittedName>
        <fullName evidence="5">LacI family transcriptional regulator</fullName>
    </submittedName>
</protein>
<dbReference type="Gene3D" id="3.40.50.2300">
    <property type="match status" value="2"/>
</dbReference>